<name>A0A514TUT6_9CAUD</name>
<gene>
    <name evidence="1" type="ORF">PS1_0026</name>
</gene>
<evidence type="ECO:0000313" key="1">
    <source>
        <dbReference type="EMBL" id="QDJ96785.1"/>
    </source>
</evidence>
<keyword evidence="2" id="KW-1185">Reference proteome</keyword>
<dbReference type="EMBL" id="MN032614">
    <property type="protein sequence ID" value="QDJ96785.1"/>
    <property type="molecule type" value="Genomic_DNA"/>
</dbReference>
<evidence type="ECO:0000313" key="2">
    <source>
        <dbReference type="Proteomes" id="UP000317703"/>
    </source>
</evidence>
<dbReference type="Proteomes" id="UP000317703">
    <property type="component" value="Segment"/>
</dbReference>
<proteinExistence type="predicted"/>
<protein>
    <submittedName>
        <fullName evidence="1">Uncharacterized protein</fullName>
    </submittedName>
</protein>
<organism evidence="1 2">
    <name type="scientific">Aeromonas phage PS1</name>
    <dbReference type="NCBI Taxonomy" id="2591406"/>
    <lineage>
        <taxon>Viruses</taxon>
        <taxon>Duplodnaviria</taxon>
        <taxon>Heunggongvirae</taxon>
        <taxon>Uroviricota</taxon>
        <taxon>Caudoviricetes</taxon>
        <taxon>Chimalliviridae</taxon>
        <taxon>Ferozepurvirus</taxon>
        <taxon>Ferozepurvirus PS1</taxon>
    </lineage>
</organism>
<sequence>MLSSSGLIILTSLLIKAVTSKLEFTPGTLQDSDFYALIKSIGENLVY</sequence>
<accession>A0A514TUT6</accession>
<reference evidence="1" key="1">
    <citation type="submission" date="2019-06" db="EMBL/GenBank/DDBJ databases">
        <title>Complete genome sequence of Aeromonas hydrophila bacteriophage PS1.</title>
        <authorList>
            <person name="Rai S."/>
            <person name="Tyagi A."/>
            <person name="Kumar N."/>
            <person name="Singh N."/>
        </authorList>
    </citation>
    <scope>NUCLEOTIDE SEQUENCE [LARGE SCALE GENOMIC DNA]</scope>
</reference>